<dbReference type="Pfam" id="PF08448">
    <property type="entry name" value="PAS_4"/>
    <property type="match status" value="1"/>
</dbReference>
<evidence type="ECO:0000259" key="5">
    <source>
        <dbReference type="PROSITE" id="PS50109"/>
    </source>
</evidence>
<dbReference type="InterPro" id="IPR011006">
    <property type="entry name" value="CheY-like_superfamily"/>
</dbReference>
<evidence type="ECO:0000256" key="3">
    <source>
        <dbReference type="ARBA" id="ARBA00022553"/>
    </source>
</evidence>
<dbReference type="InterPro" id="IPR000700">
    <property type="entry name" value="PAS-assoc_C"/>
</dbReference>
<dbReference type="SUPFAM" id="SSF55874">
    <property type="entry name" value="ATPase domain of HSP90 chaperone/DNA topoisomerase II/histidine kinase"/>
    <property type="match status" value="1"/>
</dbReference>
<evidence type="ECO:0000256" key="4">
    <source>
        <dbReference type="PROSITE-ProRule" id="PRU00169"/>
    </source>
</evidence>
<dbReference type="SMART" id="SM00387">
    <property type="entry name" value="HATPase_c"/>
    <property type="match status" value="1"/>
</dbReference>
<dbReference type="SUPFAM" id="SSF47226">
    <property type="entry name" value="Histidine-containing phosphotransfer domain, HPT domain"/>
    <property type="match status" value="1"/>
</dbReference>
<dbReference type="Gene3D" id="3.30.565.10">
    <property type="entry name" value="Histidine kinase-like ATPase, C-terminal domain"/>
    <property type="match status" value="1"/>
</dbReference>
<dbReference type="InterPro" id="IPR000014">
    <property type="entry name" value="PAS"/>
</dbReference>
<dbReference type="Gene3D" id="1.20.120.160">
    <property type="entry name" value="HPT domain"/>
    <property type="match status" value="1"/>
</dbReference>
<dbReference type="CDD" id="cd17546">
    <property type="entry name" value="REC_hyHK_CKI1_RcsC-like"/>
    <property type="match status" value="1"/>
</dbReference>
<protein>
    <recommendedName>
        <fullName evidence="2">histidine kinase</fullName>
        <ecNumber evidence="2">2.7.13.3</ecNumber>
    </recommendedName>
</protein>
<dbReference type="Pfam" id="PF00512">
    <property type="entry name" value="HisKA"/>
    <property type="match status" value="1"/>
</dbReference>
<dbReference type="Proteomes" id="UP000813018">
    <property type="component" value="Unassembled WGS sequence"/>
</dbReference>
<dbReference type="NCBIfam" id="TIGR00229">
    <property type="entry name" value="sensory_box"/>
    <property type="match status" value="1"/>
</dbReference>
<dbReference type="InterPro" id="IPR036641">
    <property type="entry name" value="HPT_dom_sf"/>
</dbReference>
<dbReference type="SUPFAM" id="SSF52172">
    <property type="entry name" value="CheY-like"/>
    <property type="match status" value="2"/>
</dbReference>
<dbReference type="InterPro" id="IPR001789">
    <property type="entry name" value="Sig_transdc_resp-reg_receiver"/>
</dbReference>
<dbReference type="CDD" id="cd16922">
    <property type="entry name" value="HATPase_EvgS-ArcB-TorS-like"/>
    <property type="match status" value="1"/>
</dbReference>
<dbReference type="Gene3D" id="1.10.287.130">
    <property type="match status" value="1"/>
</dbReference>
<sequence length="776" mass="86070">MPTLTYTSGNAIKEYKLLVIGQGEIEQTARYALSIAIHKAKIYTSGAASEGLRLLQQHSFDCVLLNFSLPDMNCLEVLESINFLHRTTPVVVITATENAPLTEQALQLGAAECLPISALTPESTPHFIRNAIRLKQAEVERLRTGEKLRSSEEQLEFLVSNTPTAFWNIDAKGNFKFASGMGFEQIGIHPEDIIGNNFYDVFKAYPRIVGRFKRTLSGEVVQAVDETNGLFFKSHYVPVYDEQGHITGVTGFAVDITERVKNERELLKAKEVAENSSRIKEQFLANISHEIRTPMNGIIGLANVLRKTELEPEQQKYLNAIRKSADNLMQIINDLLDFSKISSNQFAFEEVQFNLAELVQDIVDLMDNKAREKQNQLTTHIGDDVPLQVNGDPLRLRQVILNLVSNATKFTQNGKIKILVNALEEHAETIVLEFTVEDTGIGIPPEKHKAVFESFNQGSNDTTRKYGGTGLGLTISKNIVEMQGGTISVRSQPQAGSAFTFSIPFKKVHNPEQLAAESAIEEEEETFLNKLSGIKVLLAEDNEINQLLLTTILANWGVETDVVTNGLDALEKAFSKPYDLILMDMQMPVLDGYEAIEQLRASACVNASLPVISLTAHAAHDEIKKCLASGATAYLSKPFDTNDLFKTIVKLINQEGKYKGASVNMKALRGMAGNNTSFILEILEMYIESTPGAVAKLHELIESDKLEEARVALSELYDSISVLSAKPLQFTFERMASALHVKNTKLLQRNAAQAIVECNELIELLQQEHRNASEAE</sequence>
<feature type="domain" description="Response regulatory" evidence="6">
    <location>
        <begin position="15"/>
        <end position="131"/>
    </location>
</feature>
<dbReference type="InterPro" id="IPR036097">
    <property type="entry name" value="HisK_dim/P_sf"/>
</dbReference>
<dbReference type="InterPro" id="IPR003594">
    <property type="entry name" value="HATPase_dom"/>
</dbReference>
<dbReference type="InterPro" id="IPR004358">
    <property type="entry name" value="Sig_transdc_His_kin-like_C"/>
</dbReference>
<dbReference type="Gene3D" id="3.40.50.2300">
    <property type="match status" value="2"/>
</dbReference>
<evidence type="ECO:0000259" key="6">
    <source>
        <dbReference type="PROSITE" id="PS50110"/>
    </source>
</evidence>
<feature type="domain" description="Response regulatory" evidence="6">
    <location>
        <begin position="535"/>
        <end position="652"/>
    </location>
</feature>
<dbReference type="PROSITE" id="PS50109">
    <property type="entry name" value="HIS_KIN"/>
    <property type="match status" value="1"/>
</dbReference>
<dbReference type="SUPFAM" id="SSF55785">
    <property type="entry name" value="PYP-like sensor domain (PAS domain)"/>
    <property type="match status" value="1"/>
</dbReference>
<feature type="domain" description="PAC" evidence="8">
    <location>
        <begin position="214"/>
        <end position="268"/>
    </location>
</feature>
<gene>
    <name evidence="9" type="ORF">K0O23_12555</name>
</gene>
<accession>A0ABS7CVP1</accession>
<dbReference type="PROSITE" id="PS50110">
    <property type="entry name" value="RESPONSE_REGULATORY"/>
    <property type="match status" value="2"/>
</dbReference>
<comment type="caution">
    <text evidence="9">The sequence shown here is derived from an EMBL/GenBank/DDBJ whole genome shotgun (WGS) entry which is preliminary data.</text>
</comment>
<dbReference type="InterPro" id="IPR013656">
    <property type="entry name" value="PAS_4"/>
</dbReference>
<comment type="caution">
    <text evidence="4">Lacks conserved residue(s) required for the propagation of feature annotation.</text>
</comment>
<evidence type="ECO:0000256" key="1">
    <source>
        <dbReference type="ARBA" id="ARBA00000085"/>
    </source>
</evidence>
<dbReference type="InterPro" id="IPR035965">
    <property type="entry name" value="PAS-like_dom_sf"/>
</dbReference>
<dbReference type="PROSITE" id="PS50112">
    <property type="entry name" value="PAS"/>
    <property type="match status" value="1"/>
</dbReference>
<feature type="modified residue" description="4-aspartylphosphate" evidence="4">
    <location>
        <position position="584"/>
    </location>
</feature>
<dbReference type="PRINTS" id="PR00344">
    <property type="entry name" value="BCTRLSENSOR"/>
</dbReference>
<keyword evidence="3 4" id="KW-0597">Phosphoprotein</keyword>
<dbReference type="PROSITE" id="PS50113">
    <property type="entry name" value="PAC"/>
    <property type="match status" value="1"/>
</dbReference>
<name>A0ABS7CVP1_9BACT</name>
<dbReference type="CDD" id="cd00082">
    <property type="entry name" value="HisKA"/>
    <property type="match status" value="1"/>
</dbReference>
<dbReference type="SMART" id="SM00388">
    <property type="entry name" value="HisKA"/>
    <property type="match status" value="1"/>
</dbReference>
<dbReference type="Gene3D" id="3.30.450.20">
    <property type="entry name" value="PAS domain"/>
    <property type="match status" value="1"/>
</dbReference>
<dbReference type="PANTHER" id="PTHR45339:SF5">
    <property type="entry name" value="HISTIDINE KINASE"/>
    <property type="match status" value="1"/>
</dbReference>
<dbReference type="SMART" id="SM00448">
    <property type="entry name" value="REC"/>
    <property type="match status" value="2"/>
</dbReference>
<evidence type="ECO:0000256" key="2">
    <source>
        <dbReference type="ARBA" id="ARBA00012438"/>
    </source>
</evidence>
<dbReference type="SUPFAM" id="SSF47384">
    <property type="entry name" value="Homodimeric domain of signal transducing histidine kinase"/>
    <property type="match status" value="1"/>
</dbReference>
<reference evidence="9 10" key="1">
    <citation type="journal article" date="2016" name="Int. J. Syst. Evol. Microbiol.">
        <title>Pontibacter aydingkolensis sp. nov., isolated from soil of a salt lake.</title>
        <authorList>
            <person name="Osman G."/>
            <person name="Zhang T."/>
            <person name="Lou K."/>
            <person name="Gao Y."/>
            <person name="Chang W."/>
            <person name="Lin Q."/>
            <person name="Yang H.M."/>
            <person name="Huo X.D."/>
            <person name="Wang N."/>
        </authorList>
    </citation>
    <scope>NUCLEOTIDE SEQUENCE [LARGE SCALE GENOMIC DNA]</scope>
    <source>
        <strain evidence="9 10">KACC 19255</strain>
    </source>
</reference>
<dbReference type="InterPro" id="IPR005467">
    <property type="entry name" value="His_kinase_dom"/>
</dbReference>
<dbReference type="Pfam" id="PF00072">
    <property type="entry name" value="Response_reg"/>
    <property type="match status" value="2"/>
</dbReference>
<evidence type="ECO:0000259" key="7">
    <source>
        <dbReference type="PROSITE" id="PS50112"/>
    </source>
</evidence>
<comment type="catalytic activity">
    <reaction evidence="1">
        <text>ATP + protein L-histidine = ADP + protein N-phospho-L-histidine.</text>
        <dbReference type="EC" id="2.7.13.3"/>
    </reaction>
</comment>
<dbReference type="Pfam" id="PF02518">
    <property type="entry name" value="HATPase_c"/>
    <property type="match status" value="1"/>
</dbReference>
<feature type="domain" description="Histidine kinase" evidence="5">
    <location>
        <begin position="286"/>
        <end position="507"/>
    </location>
</feature>
<dbReference type="InterPro" id="IPR036890">
    <property type="entry name" value="HATPase_C_sf"/>
</dbReference>
<evidence type="ECO:0000259" key="8">
    <source>
        <dbReference type="PROSITE" id="PS50113"/>
    </source>
</evidence>
<keyword evidence="10" id="KW-1185">Reference proteome</keyword>
<evidence type="ECO:0000313" key="9">
    <source>
        <dbReference type="EMBL" id="MBW7467897.1"/>
    </source>
</evidence>
<dbReference type="RefSeq" id="WP_219877768.1">
    <property type="nucleotide sequence ID" value="NZ_JAHYXK010000009.1"/>
</dbReference>
<dbReference type="CDD" id="cd00130">
    <property type="entry name" value="PAS"/>
    <property type="match status" value="1"/>
</dbReference>
<feature type="domain" description="PAS" evidence="7">
    <location>
        <begin position="151"/>
        <end position="202"/>
    </location>
</feature>
<dbReference type="InterPro" id="IPR003661">
    <property type="entry name" value="HisK_dim/P_dom"/>
</dbReference>
<dbReference type="SMART" id="SM00091">
    <property type="entry name" value="PAS"/>
    <property type="match status" value="1"/>
</dbReference>
<dbReference type="PANTHER" id="PTHR45339">
    <property type="entry name" value="HYBRID SIGNAL TRANSDUCTION HISTIDINE KINASE J"/>
    <property type="match status" value="1"/>
</dbReference>
<dbReference type="EC" id="2.7.13.3" evidence="2"/>
<dbReference type="EMBL" id="JAHYXK010000009">
    <property type="protein sequence ID" value="MBW7467897.1"/>
    <property type="molecule type" value="Genomic_DNA"/>
</dbReference>
<proteinExistence type="predicted"/>
<organism evidence="9 10">
    <name type="scientific">Pontibacter aydingkolensis</name>
    <dbReference type="NCBI Taxonomy" id="1911536"/>
    <lineage>
        <taxon>Bacteria</taxon>
        <taxon>Pseudomonadati</taxon>
        <taxon>Bacteroidota</taxon>
        <taxon>Cytophagia</taxon>
        <taxon>Cytophagales</taxon>
        <taxon>Hymenobacteraceae</taxon>
        <taxon>Pontibacter</taxon>
    </lineage>
</organism>
<evidence type="ECO:0000313" key="10">
    <source>
        <dbReference type="Proteomes" id="UP000813018"/>
    </source>
</evidence>